<dbReference type="InterPro" id="IPR010420">
    <property type="entry name" value="CASTOR/POLLUX/SYM8_dom"/>
</dbReference>
<keyword evidence="6 8" id="KW-0472">Membrane</keyword>
<dbReference type="PANTHER" id="PTHR31563:SF10">
    <property type="entry name" value="ION CHANNEL POLLUX-RELATED"/>
    <property type="match status" value="1"/>
</dbReference>
<evidence type="ECO:0000256" key="3">
    <source>
        <dbReference type="ARBA" id="ARBA00022692"/>
    </source>
</evidence>
<evidence type="ECO:0000256" key="8">
    <source>
        <dbReference type="SAM" id="Phobius"/>
    </source>
</evidence>
<dbReference type="Pfam" id="PF06241">
    <property type="entry name" value="Castor_Poll_mid"/>
    <property type="match status" value="1"/>
</dbReference>
<keyword evidence="3 8" id="KW-0812">Transmembrane</keyword>
<dbReference type="AlphaFoldDB" id="A0A383V781"/>
<dbReference type="Proteomes" id="UP000256970">
    <property type="component" value="Unassembled WGS sequence"/>
</dbReference>
<feature type="region of interest" description="Disordered" evidence="7">
    <location>
        <begin position="144"/>
        <end position="184"/>
    </location>
</feature>
<keyword evidence="2" id="KW-0813">Transport</keyword>
<evidence type="ECO:0000256" key="2">
    <source>
        <dbReference type="ARBA" id="ARBA00022448"/>
    </source>
</evidence>
<evidence type="ECO:0000256" key="1">
    <source>
        <dbReference type="ARBA" id="ARBA00004127"/>
    </source>
</evidence>
<dbReference type="InterPro" id="IPR044849">
    <property type="entry name" value="CASTOR/POLLUX/SYM8-like"/>
</dbReference>
<evidence type="ECO:0000313" key="11">
    <source>
        <dbReference type="Proteomes" id="UP000256970"/>
    </source>
</evidence>
<evidence type="ECO:0000259" key="9">
    <source>
        <dbReference type="Pfam" id="PF06241"/>
    </source>
</evidence>
<keyword evidence="4 8" id="KW-1133">Transmembrane helix</keyword>
<feature type="transmembrane region" description="Helical" evidence="8">
    <location>
        <begin position="248"/>
        <end position="267"/>
    </location>
</feature>
<evidence type="ECO:0000256" key="7">
    <source>
        <dbReference type="SAM" id="MobiDB-lite"/>
    </source>
</evidence>
<organism evidence="10 11">
    <name type="scientific">Tetradesmus obliquus</name>
    <name type="common">Green alga</name>
    <name type="synonym">Acutodesmus obliquus</name>
    <dbReference type="NCBI Taxonomy" id="3088"/>
    <lineage>
        <taxon>Eukaryota</taxon>
        <taxon>Viridiplantae</taxon>
        <taxon>Chlorophyta</taxon>
        <taxon>core chlorophytes</taxon>
        <taxon>Chlorophyceae</taxon>
        <taxon>CS clade</taxon>
        <taxon>Sphaeropleales</taxon>
        <taxon>Scenedesmaceae</taxon>
        <taxon>Tetradesmus</taxon>
    </lineage>
</organism>
<feature type="compositionally biased region" description="Low complexity" evidence="7">
    <location>
        <begin position="144"/>
        <end position="165"/>
    </location>
</feature>
<dbReference type="GO" id="GO:0012505">
    <property type="term" value="C:endomembrane system"/>
    <property type="evidence" value="ECO:0007669"/>
    <property type="project" value="UniProtKB-SubCell"/>
</dbReference>
<reference evidence="10 11" key="1">
    <citation type="submission" date="2016-10" db="EMBL/GenBank/DDBJ databases">
        <authorList>
            <person name="Cai Z."/>
        </authorList>
    </citation>
    <scope>NUCLEOTIDE SEQUENCE [LARGE SCALE GENOMIC DNA]</scope>
</reference>
<evidence type="ECO:0000256" key="5">
    <source>
        <dbReference type="ARBA" id="ARBA00023065"/>
    </source>
</evidence>
<dbReference type="PROSITE" id="PS51257">
    <property type="entry name" value="PROKAR_LIPOPROTEIN"/>
    <property type="match status" value="1"/>
</dbReference>
<name>A0A383V781_TETOB</name>
<dbReference type="STRING" id="3088.A0A383V781"/>
<protein>
    <recommendedName>
        <fullName evidence="9">CASTOR/POLLUX/SYM8 ion channel conserved domain-containing protein</fullName>
    </recommendedName>
</protein>
<dbReference type="Gene3D" id="3.40.50.720">
    <property type="entry name" value="NAD(P)-binding Rossmann-like Domain"/>
    <property type="match status" value="1"/>
</dbReference>
<evidence type="ECO:0000256" key="6">
    <source>
        <dbReference type="ARBA" id="ARBA00023136"/>
    </source>
</evidence>
<feature type="transmembrane region" description="Helical" evidence="8">
    <location>
        <begin position="378"/>
        <end position="396"/>
    </location>
</feature>
<accession>A0A383V781</accession>
<feature type="domain" description="CASTOR/POLLUX/SYM8 ion channel conserved" evidence="9">
    <location>
        <begin position="643"/>
        <end position="730"/>
    </location>
</feature>
<dbReference type="EMBL" id="FNXT01000103">
    <property type="protein sequence ID" value="SZX60793.1"/>
    <property type="molecule type" value="Genomic_DNA"/>
</dbReference>
<evidence type="ECO:0000313" key="10">
    <source>
        <dbReference type="EMBL" id="SZX60793.1"/>
    </source>
</evidence>
<keyword evidence="11" id="KW-1185">Reference proteome</keyword>
<comment type="subcellular location">
    <subcellularLocation>
        <location evidence="1">Endomembrane system</location>
        <topology evidence="1">Multi-pass membrane protein</topology>
    </subcellularLocation>
</comment>
<gene>
    <name evidence="10" type="ORF">BQ4739_LOCUS1326</name>
</gene>
<evidence type="ECO:0000256" key="4">
    <source>
        <dbReference type="ARBA" id="ARBA00022989"/>
    </source>
</evidence>
<feature type="transmembrane region" description="Helical" evidence="8">
    <location>
        <begin position="429"/>
        <end position="453"/>
    </location>
</feature>
<proteinExistence type="predicted"/>
<dbReference type="PANTHER" id="PTHR31563">
    <property type="entry name" value="ION CHANNEL POLLUX-RELATED"/>
    <property type="match status" value="1"/>
</dbReference>
<dbReference type="GO" id="GO:0006811">
    <property type="term" value="P:monoatomic ion transport"/>
    <property type="evidence" value="ECO:0007669"/>
    <property type="project" value="UniProtKB-KW"/>
</dbReference>
<sequence length="1109" mass="116330">MRLAAANSTCRGATQGYNAGASCALVQRAVPKTAIRQGCSKPTWSCRAAAPGPSESTSSAAAAAASSAATAAAEEAAPRGVVLEANLQQQQQQLQTCAQNDESNTDYAISQIGSSSSSGIGSRNGSPVNRMSIGLLYAEDDSKSIGSDCASSNSSSESSDSSSVSGADAQPNQREAEAAQSSTAAIEEQIVHEPNVSYSSFSSIDDEVSTYELEAAKQAVREKEAAAAAAAATAAATADKPWWPPTEFAALLGLAVAFVIAGISNALQCKPVQLNYSHQRIVRQCSSCCGSPAVQAAHHQYIVRQPQLPLPALPLPLRQQLDLDALPPPSYRVPLLVSLPSAADDGISASLLAAKDWVHGRVAYHLQQLATANISTKVVVLSLFATPFILLFGYMYHKAAHVKFGAAMYKVYALLYRVPGVGIAKEDNVYAYIVANMAFLAGLFTFAGILGIVSDEIKMGIKNSRSGNYNMRLSGHILILNWNGNTTSLLRQIASAYAEGGMFDNGRWLLTNRPPVVVLADKKKAQMDEAVHEMLRDRGLHLEVHTREGNPFKLSELKRVAASKAGTIIVLHPDSASSPQNAEAIKASVAMCITALGPQTNQRVVVQATGSPSEAGLLSSLSVASQLGGKAAIQSMELPDQQLMLQLVSQSAAQPGILTCWLDILALANNSAQFYVAELPAALEGNPYVDVRRAFAHAVLCGFRLPSGEAVMNPGEGDVPPAGAQLIFLGRGGAGHLIASPGDPVYDTAAKSAAERMKRERTYRSKARSILVSNWPAEGIPELMEGFAQFTPANSSVTFAMQGEPHPDWPTRISNCRFNFVAAKQPTSVKVLLEAGIKTADAVVLGSGSAAGGDLESDARVLAAILQVQDAVLASKRKDTPHLVAPIKRYATSKLAAQWLETLAAEQAAASPAAAAAADKPGAPQAAAAAAPASKPGGLLSLVPQVLLGQGSQSSQQQQQQQQPPPQLAVIDSCEFLVPGDVMSALMTQVVADPAYAGIMQALLGSREGQEMYLRNPASFNLPTGVPLCFAEVEEAVRLTRQTALGYIRGRHSKSGNCSLAKNKQAAAGQRKVVLGPAASHTVVFEEHDRIVVLAADFNVTGAASSNGQ</sequence>
<keyword evidence="5" id="KW-0406">Ion transport</keyword>